<gene>
    <name evidence="8" type="primary">add</name>
    <name evidence="8" type="ORF">JF922_22085</name>
</gene>
<dbReference type="GO" id="GO:0046103">
    <property type="term" value="P:inosine biosynthetic process"/>
    <property type="evidence" value="ECO:0007669"/>
    <property type="project" value="TreeGrafter"/>
</dbReference>
<dbReference type="Gene3D" id="3.20.20.140">
    <property type="entry name" value="Metal-dependent hydrolases"/>
    <property type="match status" value="1"/>
</dbReference>
<accession>A0A934K355</accession>
<keyword evidence="5 8" id="KW-0378">Hydrolase</keyword>
<dbReference type="NCBIfam" id="TIGR01430">
    <property type="entry name" value="aden_deam"/>
    <property type="match status" value="1"/>
</dbReference>
<dbReference type="PANTHER" id="PTHR11409">
    <property type="entry name" value="ADENOSINE DEAMINASE"/>
    <property type="match status" value="1"/>
</dbReference>
<evidence type="ECO:0000256" key="3">
    <source>
        <dbReference type="ARBA" id="ARBA00012784"/>
    </source>
</evidence>
<evidence type="ECO:0000313" key="8">
    <source>
        <dbReference type="EMBL" id="MBJ7600746.1"/>
    </source>
</evidence>
<evidence type="ECO:0000256" key="6">
    <source>
        <dbReference type="ARBA" id="ARBA00022833"/>
    </source>
</evidence>
<keyword evidence="4" id="KW-0479">Metal-binding</keyword>
<dbReference type="InterPro" id="IPR001365">
    <property type="entry name" value="A_deaminase_dom"/>
</dbReference>
<evidence type="ECO:0000259" key="7">
    <source>
        <dbReference type="Pfam" id="PF00962"/>
    </source>
</evidence>
<evidence type="ECO:0000256" key="1">
    <source>
        <dbReference type="ARBA" id="ARBA00001947"/>
    </source>
</evidence>
<dbReference type="GO" id="GO:0006154">
    <property type="term" value="P:adenosine catabolic process"/>
    <property type="evidence" value="ECO:0007669"/>
    <property type="project" value="TreeGrafter"/>
</dbReference>
<protein>
    <recommendedName>
        <fullName evidence="3">adenosine deaminase</fullName>
        <ecNumber evidence="3">3.5.4.4</ecNumber>
    </recommendedName>
</protein>
<reference evidence="8" key="1">
    <citation type="submission" date="2020-10" db="EMBL/GenBank/DDBJ databases">
        <title>Ca. Dormibacterota MAGs.</title>
        <authorList>
            <person name="Montgomery K."/>
        </authorList>
    </citation>
    <scope>NUCLEOTIDE SEQUENCE [LARGE SCALE GENOMIC DNA]</scope>
    <source>
        <strain evidence="8">SC8812_S17_10</strain>
    </source>
</reference>
<dbReference type="Pfam" id="PF00962">
    <property type="entry name" value="A_deaminase"/>
    <property type="match status" value="1"/>
</dbReference>
<comment type="caution">
    <text evidence="8">The sequence shown here is derived from an EMBL/GenBank/DDBJ whole genome shotgun (WGS) entry which is preliminary data.</text>
</comment>
<dbReference type="PANTHER" id="PTHR11409:SF43">
    <property type="entry name" value="ADENOSINE DEAMINASE"/>
    <property type="match status" value="1"/>
</dbReference>
<dbReference type="GO" id="GO:0005829">
    <property type="term" value="C:cytosol"/>
    <property type="evidence" value="ECO:0007669"/>
    <property type="project" value="TreeGrafter"/>
</dbReference>
<proteinExistence type="inferred from homology"/>
<dbReference type="Proteomes" id="UP000612893">
    <property type="component" value="Unassembled WGS sequence"/>
</dbReference>
<evidence type="ECO:0000256" key="4">
    <source>
        <dbReference type="ARBA" id="ARBA00022723"/>
    </source>
</evidence>
<dbReference type="AlphaFoldDB" id="A0A934K355"/>
<organism evidence="8 9">
    <name type="scientific">Candidatus Nephthysia bennettiae</name>
    <dbReference type="NCBI Taxonomy" id="3127016"/>
    <lineage>
        <taxon>Bacteria</taxon>
        <taxon>Bacillati</taxon>
        <taxon>Candidatus Dormiibacterota</taxon>
        <taxon>Candidatus Dormibacteria</taxon>
        <taxon>Candidatus Dormibacterales</taxon>
        <taxon>Candidatus Dormibacteraceae</taxon>
        <taxon>Candidatus Nephthysia</taxon>
    </lineage>
</organism>
<name>A0A934K355_9BACT</name>
<dbReference type="GO" id="GO:0004000">
    <property type="term" value="F:adenosine deaminase activity"/>
    <property type="evidence" value="ECO:0007669"/>
    <property type="project" value="TreeGrafter"/>
</dbReference>
<evidence type="ECO:0000313" key="9">
    <source>
        <dbReference type="Proteomes" id="UP000612893"/>
    </source>
</evidence>
<dbReference type="SUPFAM" id="SSF51556">
    <property type="entry name" value="Metallo-dependent hydrolases"/>
    <property type="match status" value="1"/>
</dbReference>
<evidence type="ECO:0000256" key="5">
    <source>
        <dbReference type="ARBA" id="ARBA00022801"/>
    </source>
</evidence>
<dbReference type="GO" id="GO:0046872">
    <property type="term" value="F:metal ion binding"/>
    <property type="evidence" value="ECO:0007669"/>
    <property type="project" value="UniProtKB-KW"/>
</dbReference>
<comment type="similarity">
    <text evidence="2">Belongs to the metallo-dependent hydrolases superfamily. Adenosine and AMP deaminases family.</text>
</comment>
<dbReference type="RefSeq" id="WP_338204697.1">
    <property type="nucleotide sequence ID" value="NZ_JAEKNR010000217.1"/>
</dbReference>
<dbReference type="EC" id="3.5.4.4" evidence="3"/>
<dbReference type="InterPro" id="IPR032466">
    <property type="entry name" value="Metal_Hydrolase"/>
</dbReference>
<sequence length="332" mass="35735">MRLIAMVHCMARCPLEESGIIAFMADFRAWPKAELHCHLDGALRPGTAEELAGSLELDLPRPLRLVARVPCSSQAEYLTFFADPIAVLQTKAGLERAARELGEDSAADGVEYLEVRWAPRLHLDRGLAVDQVIEAVLRGLAAAPLRTAAIVCAMRHHPVEDNVALARRAGRFAGRGVVGFDLAGDEARWPARPQRPAFEAARAGGLRLTCHAGEAGPPSNVEDALSLGVERIAHGVLGAADPAVVERVRSEGVTLDLCPTANWKCNLVPRLEDHPLPGLVRAGVRCTISTDSPTVAQTSLSAEFELAHSTLGMSLEELRRCNETAFEARFGD</sequence>
<evidence type="ECO:0000256" key="2">
    <source>
        <dbReference type="ARBA" id="ARBA00006676"/>
    </source>
</evidence>
<keyword evidence="9" id="KW-1185">Reference proteome</keyword>
<feature type="domain" description="Adenosine deaminase" evidence="7">
    <location>
        <begin position="31"/>
        <end position="330"/>
    </location>
</feature>
<dbReference type="EMBL" id="JAEKNR010000217">
    <property type="protein sequence ID" value="MBJ7600746.1"/>
    <property type="molecule type" value="Genomic_DNA"/>
</dbReference>
<dbReference type="InterPro" id="IPR006330">
    <property type="entry name" value="Ado/ade_deaminase"/>
</dbReference>
<comment type="cofactor">
    <cofactor evidence="1">
        <name>Zn(2+)</name>
        <dbReference type="ChEBI" id="CHEBI:29105"/>
    </cofactor>
</comment>
<dbReference type="GO" id="GO:0043103">
    <property type="term" value="P:hypoxanthine salvage"/>
    <property type="evidence" value="ECO:0007669"/>
    <property type="project" value="TreeGrafter"/>
</dbReference>
<keyword evidence="6" id="KW-0862">Zinc</keyword>